<keyword evidence="2" id="KW-1185">Reference proteome</keyword>
<organism evidence="1 2">
    <name type="scientific">Zarea fungicola</name>
    <dbReference type="NCBI Taxonomy" id="93591"/>
    <lineage>
        <taxon>Eukaryota</taxon>
        <taxon>Fungi</taxon>
        <taxon>Dikarya</taxon>
        <taxon>Ascomycota</taxon>
        <taxon>Pezizomycotina</taxon>
        <taxon>Sordariomycetes</taxon>
        <taxon>Hypocreomycetidae</taxon>
        <taxon>Hypocreales</taxon>
        <taxon>Cordycipitaceae</taxon>
        <taxon>Zarea</taxon>
    </lineage>
</organism>
<dbReference type="Proteomes" id="UP001143910">
    <property type="component" value="Unassembled WGS sequence"/>
</dbReference>
<reference evidence="1" key="1">
    <citation type="submission" date="2022-08" db="EMBL/GenBank/DDBJ databases">
        <title>Genome Sequence of Lecanicillium fungicola.</title>
        <authorList>
            <person name="Buettner E."/>
        </authorList>
    </citation>
    <scope>NUCLEOTIDE SEQUENCE</scope>
    <source>
        <strain evidence="1">Babe33</strain>
    </source>
</reference>
<gene>
    <name evidence="1" type="ORF">NQ176_g746</name>
</gene>
<sequence length="542" mass="61288">MDWLRSQTRRDQRKAQSQHAHNPEPAGTGLDKIVWYKEPQLRQLYLLSTFLLVASATTGYDGMLVNTSQQMDRWKSYFPEHNNANKLGILINMYNIGSITSFFIVPYMADRFGRKFTIAIGCAFMVTGAFVGAFSNGYNMYIAGRFLLGFGNSMAQMCSPLLLSEICHPQHRGPLTTIYNCLWSLGSLTVSCIGWGTASLKSEWSWRSITLIQAAPSLIQLSGLWWIPESPRWLVSRDRSEEALQMLAKYHGRGDIHNTTVQLQWLEMKDAIQSQKSKNATYLDFFKTRGNRWRLLIILSLGVISQYSGNALFSNYINIVYEGAGITKQNQKLALSAGSSIMNLVVSIGSALLVDNWGRRPLFLLGTAGMFVSFSLWTIVASIYENSSKQLSNGKIFHTNLASGTSQIVFVWLFNFFYHVGFAGLFVSYALEILPYHLRAKGMMIMNVTVQAVLALGNQTNILAWNNFPKHWNFILFYAIWDLCECIFVYFVYVETKGPTLEEIAFIFDGEDAITRVTIEQVEKEVETELQIENATSPGNRV</sequence>
<comment type="caution">
    <text evidence="1">The sequence shown here is derived from an EMBL/GenBank/DDBJ whole genome shotgun (WGS) entry which is preliminary data.</text>
</comment>
<proteinExistence type="predicted"/>
<evidence type="ECO:0000313" key="1">
    <source>
        <dbReference type="EMBL" id="KAJ2983362.1"/>
    </source>
</evidence>
<dbReference type="EMBL" id="JANJQO010000033">
    <property type="protein sequence ID" value="KAJ2983362.1"/>
    <property type="molecule type" value="Genomic_DNA"/>
</dbReference>
<accession>A0ACC1NVJ1</accession>
<evidence type="ECO:0000313" key="2">
    <source>
        <dbReference type="Proteomes" id="UP001143910"/>
    </source>
</evidence>
<name>A0ACC1NVJ1_9HYPO</name>
<protein>
    <submittedName>
        <fullName evidence="1">Uncharacterized protein</fullName>
    </submittedName>
</protein>